<evidence type="ECO:0000256" key="2">
    <source>
        <dbReference type="ARBA" id="ARBA00022630"/>
    </source>
</evidence>
<dbReference type="RefSeq" id="WP_090470815.1">
    <property type="nucleotide sequence ID" value="NZ_FOWF01000009.1"/>
</dbReference>
<comment type="similarity">
    <text evidence="3">Belongs to the flavoredoxin family.</text>
</comment>
<dbReference type="Gene3D" id="2.30.110.10">
    <property type="entry name" value="Electron Transport, Fmn-binding Protein, Chain A"/>
    <property type="match status" value="1"/>
</dbReference>
<dbReference type="InterPro" id="IPR012349">
    <property type="entry name" value="Split_barrel_FMN-bd"/>
</dbReference>
<keyword evidence="2" id="KW-0285">Flavoprotein</keyword>
<evidence type="ECO:0000313" key="7">
    <source>
        <dbReference type="Proteomes" id="UP000198817"/>
    </source>
</evidence>
<dbReference type="Pfam" id="PF01613">
    <property type="entry name" value="Flavin_Reduct"/>
    <property type="match status" value="1"/>
</dbReference>
<dbReference type="STRING" id="155865.SAMN05216515_10944"/>
<comment type="cofactor">
    <cofactor evidence="1">
        <name>FMN</name>
        <dbReference type="ChEBI" id="CHEBI:58210"/>
    </cofactor>
</comment>
<dbReference type="InterPro" id="IPR052174">
    <property type="entry name" value="Flavoredoxin"/>
</dbReference>
<dbReference type="GO" id="GO:0010181">
    <property type="term" value="F:FMN binding"/>
    <property type="evidence" value="ECO:0007669"/>
    <property type="project" value="InterPro"/>
</dbReference>
<evidence type="ECO:0000313" key="6">
    <source>
        <dbReference type="EMBL" id="SFU48515.1"/>
    </source>
</evidence>
<accession>A0A1I7GJ92</accession>
<gene>
    <name evidence="6" type="ORF">SAMN05216508_10744</name>
</gene>
<dbReference type="GO" id="GO:0016646">
    <property type="term" value="F:oxidoreductase activity, acting on the CH-NH group of donors, NAD or NADP as acceptor"/>
    <property type="evidence" value="ECO:0007669"/>
    <property type="project" value="UniProtKB-ARBA"/>
</dbReference>
<evidence type="ECO:0000256" key="3">
    <source>
        <dbReference type="ARBA" id="ARBA00038054"/>
    </source>
</evidence>
<dbReference type="Proteomes" id="UP000198817">
    <property type="component" value="Unassembled WGS sequence"/>
</dbReference>
<dbReference type="PANTHER" id="PTHR43567:SF1">
    <property type="entry name" value="FLAVOREDOXIN"/>
    <property type="match status" value="1"/>
</dbReference>
<name>A0A1I7GJ92_9FIRM</name>
<dbReference type="SMART" id="SM00903">
    <property type="entry name" value="Flavin_Reduct"/>
    <property type="match status" value="1"/>
</dbReference>
<dbReference type="AlphaFoldDB" id="A0A1I7GJ92"/>
<protein>
    <submittedName>
        <fullName evidence="6">NADH-FMN oxidoreductase RutF, flavin reductase (DIM6/NTAB) family</fullName>
    </submittedName>
</protein>
<feature type="domain" description="Flavin reductase like" evidence="5">
    <location>
        <begin position="41"/>
        <end position="188"/>
    </location>
</feature>
<evidence type="ECO:0000256" key="4">
    <source>
        <dbReference type="SAM" id="MobiDB-lite"/>
    </source>
</evidence>
<dbReference type="OrthoDB" id="9794638at2"/>
<dbReference type="SUPFAM" id="SSF50475">
    <property type="entry name" value="FMN-binding split barrel"/>
    <property type="match status" value="1"/>
</dbReference>
<dbReference type="InterPro" id="IPR002563">
    <property type="entry name" value="Flavin_Rdtase-like_dom"/>
</dbReference>
<keyword evidence="7" id="KW-1185">Reference proteome</keyword>
<evidence type="ECO:0000259" key="5">
    <source>
        <dbReference type="SMART" id="SM00903"/>
    </source>
</evidence>
<dbReference type="PANTHER" id="PTHR43567">
    <property type="entry name" value="FLAVOREDOXIN-RELATED-RELATED"/>
    <property type="match status" value="1"/>
</dbReference>
<organism evidence="6 7">
    <name type="scientific">Eubacterium pyruvativorans</name>
    <dbReference type="NCBI Taxonomy" id="155865"/>
    <lineage>
        <taxon>Bacteria</taxon>
        <taxon>Bacillati</taxon>
        <taxon>Bacillota</taxon>
        <taxon>Clostridia</taxon>
        <taxon>Eubacteriales</taxon>
        <taxon>Eubacteriaceae</taxon>
        <taxon>Eubacterium</taxon>
    </lineage>
</organism>
<evidence type="ECO:0000256" key="1">
    <source>
        <dbReference type="ARBA" id="ARBA00001917"/>
    </source>
</evidence>
<reference evidence="6 7" key="1">
    <citation type="submission" date="2016-10" db="EMBL/GenBank/DDBJ databases">
        <authorList>
            <person name="de Groot N.N."/>
        </authorList>
    </citation>
    <scope>NUCLEOTIDE SEQUENCE [LARGE SCALE GENOMIC DNA]</scope>
    <source>
        <strain evidence="6 7">KHGC13</strain>
    </source>
</reference>
<feature type="region of interest" description="Disordered" evidence="4">
    <location>
        <begin position="1"/>
        <end position="33"/>
    </location>
</feature>
<proteinExistence type="inferred from homology"/>
<dbReference type="EMBL" id="FPBT01000007">
    <property type="protein sequence ID" value="SFU48515.1"/>
    <property type="molecule type" value="Genomic_DNA"/>
</dbReference>
<sequence length="219" mass="24741">MEKNPSYKRKKTSRPKKAVSPRRNVLRKPHHKVPFPKPGNMVYPAPAVLVTCMDPVTREPNVFTAGWAANVCTNPPMVSVSIRKERYSYDMIRKSGEFTINLTTKDLARAADYCGVRSGRTTNKFQDMGLTIDPGLSIQAPSIRESPVSIECRVSQIIPLGSHDMFLGEVQAVLVDEHYMDEKETFHLEDADLLSYVHGNYYTLGKNVGHFGWSIRKKK</sequence>